<name>A0A0F9BD25_9ZZZZ</name>
<dbReference type="AlphaFoldDB" id="A0A0F9BD25"/>
<protein>
    <recommendedName>
        <fullName evidence="2">EVE domain-containing protein</fullName>
    </recommendedName>
</protein>
<dbReference type="EMBL" id="LAZR01049903">
    <property type="protein sequence ID" value="KKK88549.1"/>
    <property type="molecule type" value="Genomic_DNA"/>
</dbReference>
<evidence type="ECO:0000313" key="1">
    <source>
        <dbReference type="EMBL" id="KKK88549.1"/>
    </source>
</evidence>
<sequence>STGDDTSQTRLRNFLKANINEIAQIRDYVEECIRNRGDQYNKALQDLINYIGQFLDFEIEYGRYRGVTGEIGFDGIWTSKTGDFHIVVEVKTSEVYNIKTSALVGYINDLISEKKISDWDHALGLYVIANPDPEIKQLEKNIIAEKRTEQLRVISADHLLSLAELMKGYDITRNDILAVLNPTGPSIDPIIEILTRLVAQPIELPTRKLKDEKEGEIGEGEIVYWLTPIRASEDETIEDAFDSLLVKNKIYAFGERTPGRSEIKSEDRICFYASGKGVSAYATVASSPIKRFHNAIKDPEKYPWIFSLKDAKINSENPIVINASIRAKLDAFKDKDPTTTIWSWFVVCTRKISENDFKILTNFE</sequence>
<reference evidence="1" key="1">
    <citation type="journal article" date="2015" name="Nature">
        <title>Complex archaea that bridge the gap between prokaryotes and eukaryotes.</title>
        <authorList>
            <person name="Spang A."/>
            <person name="Saw J.H."/>
            <person name="Jorgensen S.L."/>
            <person name="Zaremba-Niedzwiedzka K."/>
            <person name="Martijn J."/>
            <person name="Lind A.E."/>
            <person name="van Eijk R."/>
            <person name="Schleper C."/>
            <person name="Guy L."/>
            <person name="Ettema T.J."/>
        </authorList>
    </citation>
    <scope>NUCLEOTIDE SEQUENCE</scope>
</reference>
<accession>A0A0F9BD25</accession>
<proteinExistence type="predicted"/>
<dbReference type="Gene3D" id="3.10.590.10">
    <property type="entry name" value="ph1033 like domains"/>
    <property type="match status" value="1"/>
</dbReference>
<gene>
    <name evidence="1" type="ORF">LCGC14_2742060</name>
</gene>
<organism evidence="1">
    <name type="scientific">marine sediment metagenome</name>
    <dbReference type="NCBI Taxonomy" id="412755"/>
    <lineage>
        <taxon>unclassified sequences</taxon>
        <taxon>metagenomes</taxon>
        <taxon>ecological metagenomes</taxon>
    </lineage>
</organism>
<evidence type="ECO:0008006" key="2">
    <source>
        <dbReference type="Google" id="ProtNLM"/>
    </source>
</evidence>
<comment type="caution">
    <text evidence="1">The sequence shown here is derived from an EMBL/GenBank/DDBJ whole genome shotgun (WGS) entry which is preliminary data.</text>
</comment>
<feature type="non-terminal residue" evidence="1">
    <location>
        <position position="1"/>
    </location>
</feature>